<name>A0ABV5CWI4_9ACTN</name>
<evidence type="ECO:0000313" key="2">
    <source>
        <dbReference type="Proteomes" id="UP001582793"/>
    </source>
</evidence>
<dbReference type="Proteomes" id="UP001582793">
    <property type="component" value="Unassembled WGS sequence"/>
</dbReference>
<protein>
    <recommendedName>
        <fullName evidence="3">AbiEi antitoxin C-terminal domain-containing protein</fullName>
    </recommendedName>
</protein>
<organism evidence="1 2">
    <name type="scientific">Polymorphospora lycopeni</name>
    <dbReference type="NCBI Taxonomy" id="3140240"/>
    <lineage>
        <taxon>Bacteria</taxon>
        <taxon>Bacillati</taxon>
        <taxon>Actinomycetota</taxon>
        <taxon>Actinomycetes</taxon>
        <taxon>Micromonosporales</taxon>
        <taxon>Micromonosporaceae</taxon>
        <taxon>Polymorphospora</taxon>
    </lineage>
</organism>
<dbReference type="EMBL" id="JBCGDC010000088">
    <property type="protein sequence ID" value="MFB6396359.1"/>
    <property type="molecule type" value="Genomic_DNA"/>
</dbReference>
<gene>
    <name evidence="1" type="ORF">AAFH96_25110</name>
</gene>
<sequence>GLLALGGAVLAGPSAARRHGITVPDRSTCLLVPRADRRTLRGVRLLREDLPPAEVTRIGGVPLTGRARTVFDCLRLLPDGAARALLDEAFGAGWLTPDRLAGYLHRFTGRHGAARLARLARAAVPHPPDR</sequence>
<comment type="caution">
    <text evidence="1">The sequence shown here is derived from an EMBL/GenBank/DDBJ whole genome shotgun (WGS) entry which is preliminary data.</text>
</comment>
<evidence type="ECO:0008006" key="3">
    <source>
        <dbReference type="Google" id="ProtNLM"/>
    </source>
</evidence>
<proteinExistence type="predicted"/>
<evidence type="ECO:0000313" key="1">
    <source>
        <dbReference type="EMBL" id="MFB6396359.1"/>
    </source>
</evidence>
<feature type="non-terminal residue" evidence="1">
    <location>
        <position position="1"/>
    </location>
</feature>
<keyword evidence="2" id="KW-1185">Reference proteome</keyword>
<accession>A0ABV5CWI4</accession>
<reference evidence="1 2" key="1">
    <citation type="submission" date="2024-04" db="EMBL/GenBank/DDBJ databases">
        <title>Polymorphospora sp. isolated from Baiyangdian Lake in Xiong'an New Area.</title>
        <authorList>
            <person name="Zhang X."/>
            <person name="Liu J."/>
        </authorList>
    </citation>
    <scope>NUCLEOTIDE SEQUENCE [LARGE SCALE GENOMIC DNA]</scope>
    <source>
        <strain evidence="1 2">2-325</strain>
    </source>
</reference>